<keyword evidence="3" id="KW-0288">FMN</keyword>
<dbReference type="PRINTS" id="PR00369">
    <property type="entry name" value="FLAVODOXIN"/>
</dbReference>
<dbReference type="Proteomes" id="UP000307217">
    <property type="component" value="Unassembled WGS sequence"/>
</dbReference>
<dbReference type="EMBL" id="PNBW01000071">
    <property type="protein sequence ID" value="TMO72861.1"/>
    <property type="molecule type" value="Genomic_DNA"/>
</dbReference>
<dbReference type="PANTHER" id="PTHR19384">
    <property type="entry name" value="NITRIC OXIDE SYNTHASE-RELATED"/>
    <property type="match status" value="1"/>
</dbReference>
<accession>A0A5S3VE98</accession>
<reference evidence="6" key="3">
    <citation type="submission" date="2019-09" db="EMBL/GenBank/DDBJ databases">
        <title>Co-occurence of chitin degradation, pigmentation and bioactivity in marine Pseudoalteromonas.</title>
        <authorList>
            <person name="Sonnenschein E.C."/>
            <person name="Bech P.K."/>
        </authorList>
    </citation>
    <scope>NUCLEOTIDE SEQUENCE</scope>
    <source>
        <strain evidence="6">S3790</strain>
    </source>
</reference>
<proteinExistence type="predicted"/>
<comment type="cofactor">
    <cofactor evidence="1">
        <name>FMN</name>
        <dbReference type="ChEBI" id="CHEBI:58210"/>
    </cofactor>
</comment>
<dbReference type="Proteomes" id="UP000307164">
    <property type="component" value="Unassembled WGS sequence"/>
</dbReference>
<name>A0A5S3VE98_9GAMM</name>
<keyword evidence="4" id="KW-0249">Electron transport</keyword>
<gene>
    <name evidence="6" type="ORF">CWC19_00140</name>
    <name evidence="7" type="ORF">CWC20_14505</name>
</gene>
<dbReference type="GO" id="GO:0050660">
    <property type="term" value="F:flavin adenine dinucleotide binding"/>
    <property type="evidence" value="ECO:0007669"/>
    <property type="project" value="TreeGrafter"/>
</dbReference>
<evidence type="ECO:0000313" key="8">
    <source>
        <dbReference type="Proteomes" id="UP000307164"/>
    </source>
</evidence>
<dbReference type="GO" id="GO:0016491">
    <property type="term" value="F:oxidoreductase activity"/>
    <property type="evidence" value="ECO:0007669"/>
    <property type="project" value="TreeGrafter"/>
</dbReference>
<dbReference type="RefSeq" id="WP_138589427.1">
    <property type="nucleotide sequence ID" value="NZ_PNBW01000071.1"/>
</dbReference>
<keyword evidence="4" id="KW-0813">Transport</keyword>
<dbReference type="OrthoDB" id="359268at2"/>
<organism evidence="6 9">
    <name type="scientific">Pseudoalteromonas aurantia</name>
    <dbReference type="NCBI Taxonomy" id="43654"/>
    <lineage>
        <taxon>Bacteria</taxon>
        <taxon>Pseudomonadati</taxon>
        <taxon>Pseudomonadota</taxon>
        <taxon>Gammaproteobacteria</taxon>
        <taxon>Alteromonadales</taxon>
        <taxon>Pseudoalteromonadaceae</taxon>
        <taxon>Pseudoalteromonas</taxon>
    </lineage>
</organism>
<dbReference type="InterPro" id="IPR029039">
    <property type="entry name" value="Flavoprotein-like_sf"/>
</dbReference>
<dbReference type="Pfam" id="PF00258">
    <property type="entry name" value="Flavodoxin_1"/>
    <property type="match status" value="1"/>
</dbReference>
<dbReference type="PANTHER" id="PTHR19384:SF128">
    <property type="entry name" value="NADPH OXIDOREDUCTASE A"/>
    <property type="match status" value="1"/>
</dbReference>
<dbReference type="InterPro" id="IPR001094">
    <property type="entry name" value="Flavdoxin-like"/>
</dbReference>
<reference evidence="8 9" key="2">
    <citation type="submission" date="2019-06" db="EMBL/GenBank/DDBJ databases">
        <title>Co-occurence of chitin degradation, pigmentation and bioactivity in marine Pseudoalteromonas.</title>
        <authorList>
            <person name="Sonnenschein E.C."/>
            <person name="Bech P.K."/>
        </authorList>
    </citation>
    <scope>NUCLEOTIDE SEQUENCE [LARGE SCALE GENOMIC DNA]</scope>
    <source>
        <strain evidence="9">S3790</strain>
        <strain evidence="7 8">S3895</strain>
    </source>
</reference>
<dbReference type="GO" id="GO:0005829">
    <property type="term" value="C:cytosol"/>
    <property type="evidence" value="ECO:0007669"/>
    <property type="project" value="TreeGrafter"/>
</dbReference>
<dbReference type="EMBL" id="PNBX01000001">
    <property type="protein sequence ID" value="TMO70691.1"/>
    <property type="molecule type" value="Genomic_DNA"/>
</dbReference>
<keyword evidence="2" id="KW-0285">Flavoprotein</keyword>
<evidence type="ECO:0000256" key="2">
    <source>
        <dbReference type="ARBA" id="ARBA00022630"/>
    </source>
</evidence>
<evidence type="ECO:0000313" key="9">
    <source>
        <dbReference type="Proteomes" id="UP000307217"/>
    </source>
</evidence>
<dbReference type="AlphaFoldDB" id="A0A5S3VE98"/>
<evidence type="ECO:0000256" key="3">
    <source>
        <dbReference type="ARBA" id="ARBA00022643"/>
    </source>
</evidence>
<dbReference type="Gene3D" id="3.40.50.360">
    <property type="match status" value="1"/>
</dbReference>
<dbReference type="GO" id="GO:0010181">
    <property type="term" value="F:FMN binding"/>
    <property type="evidence" value="ECO:0007669"/>
    <property type="project" value="InterPro"/>
</dbReference>
<evidence type="ECO:0000259" key="5">
    <source>
        <dbReference type="PROSITE" id="PS50902"/>
    </source>
</evidence>
<reference evidence="6 9" key="1">
    <citation type="submission" date="2018-01" db="EMBL/GenBank/DDBJ databases">
        <authorList>
            <person name="Paulsen S."/>
            <person name="Gram L.K."/>
        </authorList>
    </citation>
    <scope>NUCLEOTIDE SEQUENCE [LARGE SCALE GENOMIC DNA]</scope>
    <source>
        <strain evidence="6 9">S3790</strain>
        <strain evidence="7">S3895</strain>
    </source>
</reference>
<dbReference type="SUPFAM" id="SSF52218">
    <property type="entry name" value="Flavoproteins"/>
    <property type="match status" value="1"/>
</dbReference>
<evidence type="ECO:0000313" key="7">
    <source>
        <dbReference type="EMBL" id="TMO72861.1"/>
    </source>
</evidence>
<sequence length="148" mass="16115">MTQLEIIVGSQMGSAEYVADQLKEALESQGVVANLHEQPDLAQCEHDHWLIVTSTYGAGDYPENLLPFIDQVNQQSSLSSKQFAVVGLGDTSYDTYNHAAKNIAQLLVDKGATNLLPVLEINVLDEALPEDTALSWLPQFSNALTVSQ</sequence>
<evidence type="ECO:0000313" key="6">
    <source>
        <dbReference type="EMBL" id="TMO70691.1"/>
    </source>
</evidence>
<dbReference type="PROSITE" id="PS50902">
    <property type="entry name" value="FLAVODOXIN_LIKE"/>
    <property type="match status" value="1"/>
</dbReference>
<evidence type="ECO:0000256" key="4">
    <source>
        <dbReference type="ARBA" id="ARBA00022982"/>
    </source>
</evidence>
<comment type="caution">
    <text evidence="6">The sequence shown here is derived from an EMBL/GenBank/DDBJ whole genome shotgun (WGS) entry which is preliminary data.</text>
</comment>
<evidence type="ECO:0000256" key="1">
    <source>
        <dbReference type="ARBA" id="ARBA00001917"/>
    </source>
</evidence>
<feature type="domain" description="Flavodoxin-like" evidence="5">
    <location>
        <begin position="4"/>
        <end position="141"/>
    </location>
</feature>
<keyword evidence="8" id="KW-1185">Reference proteome</keyword>
<dbReference type="InterPro" id="IPR008254">
    <property type="entry name" value="Flavodoxin/NO_synth"/>
</dbReference>
<protein>
    <submittedName>
        <fullName evidence="6">FMN-binding protein MioC</fullName>
    </submittedName>
</protein>